<comment type="caution">
    <text evidence="3">The sequence shown here is derived from an EMBL/GenBank/DDBJ whole genome shotgun (WGS) entry which is preliminary data.</text>
</comment>
<evidence type="ECO:0000256" key="1">
    <source>
        <dbReference type="SAM" id="Coils"/>
    </source>
</evidence>
<reference evidence="3 4" key="1">
    <citation type="submission" date="2021-03" db="EMBL/GenBank/DDBJ databases">
        <title>Winogradskyella sp. nov., isolated from costal sediment.</title>
        <authorList>
            <person name="Gao C."/>
        </authorList>
    </citation>
    <scope>NUCLEOTIDE SEQUENCE [LARGE SCALE GENOMIC DNA]</scope>
    <source>
        <strain evidence="3 4">DF17</strain>
    </source>
</reference>
<feature type="domain" description="NERD" evidence="2">
    <location>
        <begin position="188"/>
        <end position="300"/>
    </location>
</feature>
<sequence>MAKVIGQIESLKTLKKELKYKGLTQFSSVGDIKAFLSSHKAKKQHIKQQAEQELEQELIQFKEELQRTEQTYEKQTLFTSEQLKLQLEQLKERRKSLSDNKPTFFLWQLFHTIKLSRVNRQIDQFEHNFNAVLRQKMQGVIVKMTHLNKKINHYTDHRTEVIAQKAQPEIKKLERTKTTLENLKPLMYGAIGEHKVQKELEKLPEDFIVINDFNVHFQKPLFYKAERSYISSIQIDHLVLGPSGIFIIETKNWSQKSINNLDLRSPVAQIKRTSHALYRMVHTDTISDHVFLGYHPWGEKKIPIRNLIVMVNNKPKENFQYVSIKTLKEVNGYIQYFEPCLSKTELRGLKGFLRSL</sequence>
<keyword evidence="4" id="KW-1185">Reference proteome</keyword>
<evidence type="ECO:0000313" key="3">
    <source>
        <dbReference type="EMBL" id="MBO3117495.1"/>
    </source>
</evidence>
<dbReference type="Proteomes" id="UP000676776">
    <property type="component" value="Unassembled WGS sequence"/>
</dbReference>
<dbReference type="Pfam" id="PF08378">
    <property type="entry name" value="NERD"/>
    <property type="match status" value="1"/>
</dbReference>
<proteinExistence type="predicted"/>
<name>A0ABS3T429_9FLAO</name>
<evidence type="ECO:0000313" key="4">
    <source>
        <dbReference type="Proteomes" id="UP000676776"/>
    </source>
</evidence>
<dbReference type="PROSITE" id="PS50965">
    <property type="entry name" value="NERD"/>
    <property type="match status" value="1"/>
</dbReference>
<dbReference type="EMBL" id="JAGEVF010000010">
    <property type="protein sequence ID" value="MBO3117495.1"/>
    <property type="molecule type" value="Genomic_DNA"/>
</dbReference>
<gene>
    <name evidence="3" type="ORF">J4050_12095</name>
</gene>
<accession>A0ABS3T429</accession>
<organism evidence="3 4">
    <name type="scientific">Winogradskyella pelagia</name>
    <dbReference type="NCBI Taxonomy" id="2819984"/>
    <lineage>
        <taxon>Bacteria</taxon>
        <taxon>Pseudomonadati</taxon>
        <taxon>Bacteroidota</taxon>
        <taxon>Flavobacteriia</taxon>
        <taxon>Flavobacteriales</taxon>
        <taxon>Flavobacteriaceae</taxon>
        <taxon>Winogradskyella</taxon>
    </lineage>
</organism>
<protein>
    <submittedName>
        <fullName evidence="3">NERD domain-containing protein</fullName>
    </submittedName>
</protein>
<keyword evidence="1" id="KW-0175">Coiled coil</keyword>
<feature type="coiled-coil region" evidence="1">
    <location>
        <begin position="36"/>
        <end position="135"/>
    </location>
</feature>
<dbReference type="RefSeq" id="WP_208154853.1">
    <property type="nucleotide sequence ID" value="NZ_JAGEVF010000010.1"/>
</dbReference>
<dbReference type="InterPro" id="IPR011528">
    <property type="entry name" value="NERD"/>
</dbReference>
<evidence type="ECO:0000259" key="2">
    <source>
        <dbReference type="PROSITE" id="PS50965"/>
    </source>
</evidence>